<accession>A0AAJ0HIY5</accession>
<feature type="chain" id="PRO_5042459442" evidence="1">
    <location>
        <begin position="20"/>
        <end position="323"/>
    </location>
</feature>
<sequence length="323" mass="35029">MLAPSSVFLLLGAAITAQAGAIISTTNNPAAPLATPKAYVPLYKTLPATPVLPPNARFQGTANVNNIKLWYTLYGPTLKVAKKEPVVLLHGSQMSSRWLAFQIRHLIASQQDRPIIAIDTRAHGRSTDDPAVRLSYDLFASDAAALLRQLGIKRAAFFGWSDGGNTVVSLAMGPSASLVDRAFVFGANANPGQVNVTGIETAPFWDEHAARMRAEYEAIAPVPAAWDTFTDRIVAMQSKLPQWTSPDFAKIKTRYEDPDKAPIIWFSGGDSEEVISRDVPGALRDSVWGSSLVVLPEVGHYAPLEDPATLNVVLDRWLAKTRD</sequence>
<gene>
    <name evidence="3" type="ORF">B0T25DRAFT_607483</name>
</gene>
<reference evidence="3" key="2">
    <citation type="submission" date="2023-06" db="EMBL/GenBank/DDBJ databases">
        <authorList>
            <consortium name="Lawrence Berkeley National Laboratory"/>
            <person name="Haridas S."/>
            <person name="Hensen N."/>
            <person name="Bonometti L."/>
            <person name="Westerberg I."/>
            <person name="Brannstrom I.O."/>
            <person name="Guillou S."/>
            <person name="Cros-Aarteil S."/>
            <person name="Calhoun S."/>
            <person name="Kuo A."/>
            <person name="Mondo S."/>
            <person name="Pangilinan J."/>
            <person name="Riley R."/>
            <person name="Labutti K."/>
            <person name="Andreopoulos B."/>
            <person name="Lipzen A."/>
            <person name="Chen C."/>
            <person name="Yanf M."/>
            <person name="Daum C."/>
            <person name="Ng V."/>
            <person name="Clum A."/>
            <person name="Steindorff A."/>
            <person name="Ohm R."/>
            <person name="Martin F."/>
            <person name="Silar P."/>
            <person name="Natvig D."/>
            <person name="Lalanne C."/>
            <person name="Gautier V."/>
            <person name="Ament-Velasquez S.L."/>
            <person name="Kruys A."/>
            <person name="Hutchinson M.I."/>
            <person name="Powell A.J."/>
            <person name="Barry K."/>
            <person name="Miller A.N."/>
            <person name="Grigoriev I.V."/>
            <person name="Debuchy R."/>
            <person name="Gladieux P."/>
            <person name="Thoren M.H."/>
            <person name="Johannesson H."/>
        </authorList>
    </citation>
    <scope>NUCLEOTIDE SEQUENCE</scope>
    <source>
        <strain evidence="3">CBS 955.72</strain>
    </source>
</reference>
<comment type="caution">
    <text evidence="3">The sequence shown here is derived from an EMBL/GenBank/DDBJ whole genome shotgun (WGS) entry which is preliminary data.</text>
</comment>
<keyword evidence="1" id="KW-0732">Signal</keyword>
<name>A0AAJ0HIY5_9PEZI</name>
<evidence type="ECO:0000259" key="2">
    <source>
        <dbReference type="Pfam" id="PF12697"/>
    </source>
</evidence>
<dbReference type="InterPro" id="IPR050471">
    <property type="entry name" value="AB_hydrolase"/>
</dbReference>
<dbReference type="SUPFAM" id="SSF53474">
    <property type="entry name" value="alpha/beta-Hydrolases"/>
    <property type="match status" value="1"/>
</dbReference>
<evidence type="ECO:0000256" key="1">
    <source>
        <dbReference type="SAM" id="SignalP"/>
    </source>
</evidence>
<dbReference type="AlphaFoldDB" id="A0AAJ0HIY5"/>
<dbReference type="Proteomes" id="UP001275084">
    <property type="component" value="Unassembled WGS sequence"/>
</dbReference>
<dbReference type="GO" id="GO:0016787">
    <property type="term" value="F:hydrolase activity"/>
    <property type="evidence" value="ECO:0007669"/>
    <property type="project" value="UniProtKB-KW"/>
</dbReference>
<dbReference type="InterPro" id="IPR029058">
    <property type="entry name" value="AB_hydrolase_fold"/>
</dbReference>
<protein>
    <submittedName>
        <fullName evidence="3">Alpha/Beta hydrolase protein</fullName>
    </submittedName>
</protein>
<dbReference type="PANTHER" id="PTHR43433">
    <property type="entry name" value="HYDROLASE, ALPHA/BETA FOLD FAMILY PROTEIN"/>
    <property type="match status" value="1"/>
</dbReference>
<feature type="domain" description="AB hydrolase-1" evidence="2">
    <location>
        <begin position="86"/>
        <end position="309"/>
    </location>
</feature>
<dbReference type="PANTHER" id="PTHR43433:SF5">
    <property type="entry name" value="AB HYDROLASE-1 DOMAIN-CONTAINING PROTEIN"/>
    <property type="match status" value="1"/>
</dbReference>
<dbReference type="Pfam" id="PF12697">
    <property type="entry name" value="Abhydrolase_6"/>
    <property type="match status" value="1"/>
</dbReference>
<dbReference type="InterPro" id="IPR000073">
    <property type="entry name" value="AB_hydrolase_1"/>
</dbReference>
<keyword evidence="3" id="KW-0378">Hydrolase</keyword>
<evidence type="ECO:0000313" key="3">
    <source>
        <dbReference type="EMBL" id="KAK3353295.1"/>
    </source>
</evidence>
<evidence type="ECO:0000313" key="4">
    <source>
        <dbReference type="Proteomes" id="UP001275084"/>
    </source>
</evidence>
<proteinExistence type="predicted"/>
<feature type="signal peptide" evidence="1">
    <location>
        <begin position="1"/>
        <end position="19"/>
    </location>
</feature>
<keyword evidence="4" id="KW-1185">Reference proteome</keyword>
<reference evidence="3" key="1">
    <citation type="journal article" date="2023" name="Mol. Phylogenet. Evol.">
        <title>Genome-scale phylogeny and comparative genomics of the fungal order Sordariales.</title>
        <authorList>
            <person name="Hensen N."/>
            <person name="Bonometti L."/>
            <person name="Westerberg I."/>
            <person name="Brannstrom I.O."/>
            <person name="Guillou S."/>
            <person name="Cros-Aarteil S."/>
            <person name="Calhoun S."/>
            <person name="Haridas S."/>
            <person name="Kuo A."/>
            <person name="Mondo S."/>
            <person name="Pangilinan J."/>
            <person name="Riley R."/>
            <person name="LaButti K."/>
            <person name="Andreopoulos B."/>
            <person name="Lipzen A."/>
            <person name="Chen C."/>
            <person name="Yan M."/>
            <person name="Daum C."/>
            <person name="Ng V."/>
            <person name="Clum A."/>
            <person name="Steindorff A."/>
            <person name="Ohm R.A."/>
            <person name="Martin F."/>
            <person name="Silar P."/>
            <person name="Natvig D.O."/>
            <person name="Lalanne C."/>
            <person name="Gautier V."/>
            <person name="Ament-Velasquez S.L."/>
            <person name="Kruys A."/>
            <person name="Hutchinson M.I."/>
            <person name="Powell A.J."/>
            <person name="Barry K."/>
            <person name="Miller A.N."/>
            <person name="Grigoriev I.V."/>
            <person name="Debuchy R."/>
            <person name="Gladieux P."/>
            <person name="Hiltunen Thoren M."/>
            <person name="Johannesson H."/>
        </authorList>
    </citation>
    <scope>NUCLEOTIDE SEQUENCE</scope>
    <source>
        <strain evidence="3">CBS 955.72</strain>
    </source>
</reference>
<dbReference type="Gene3D" id="3.40.50.1820">
    <property type="entry name" value="alpha/beta hydrolase"/>
    <property type="match status" value="1"/>
</dbReference>
<organism evidence="3 4">
    <name type="scientific">Lasiosphaeria hispida</name>
    <dbReference type="NCBI Taxonomy" id="260671"/>
    <lineage>
        <taxon>Eukaryota</taxon>
        <taxon>Fungi</taxon>
        <taxon>Dikarya</taxon>
        <taxon>Ascomycota</taxon>
        <taxon>Pezizomycotina</taxon>
        <taxon>Sordariomycetes</taxon>
        <taxon>Sordariomycetidae</taxon>
        <taxon>Sordariales</taxon>
        <taxon>Lasiosphaeriaceae</taxon>
        <taxon>Lasiosphaeria</taxon>
    </lineage>
</organism>
<dbReference type="EMBL" id="JAUIQD010000004">
    <property type="protein sequence ID" value="KAK3353295.1"/>
    <property type="molecule type" value="Genomic_DNA"/>
</dbReference>